<protein>
    <submittedName>
        <fullName evidence="1">Outer membrane efflux protein</fullName>
    </submittedName>
</protein>
<dbReference type="Gene3D" id="1.20.1600.10">
    <property type="entry name" value="Outer membrane efflux proteins (OEP)"/>
    <property type="match status" value="1"/>
</dbReference>
<gene>
    <name evidence="1" type="ORF">GALL_408340</name>
</gene>
<evidence type="ECO:0000313" key="1">
    <source>
        <dbReference type="EMBL" id="OIQ77476.1"/>
    </source>
</evidence>
<dbReference type="EMBL" id="MLJW01001607">
    <property type="protein sequence ID" value="OIQ77476.1"/>
    <property type="molecule type" value="Genomic_DNA"/>
</dbReference>
<sequence>MTLPTAWKHVPSSETGTPHQWWTALNDAVLNELIDQALAGNPDIKIAEIRLSEIRSTINDADLDEQAGATAQLRAAENDARVVKLEVVHALTTAYADARLAELRKNLLRQRLQLAHDLTSRLHRRLEAGLINTRVLREAEQTEIEASEAIARTHHDYQQATSRLALLSGMANIEFRLPPGDGLFATQLAIQADAPDSVIERRPDVQAAWQRLLAASTAERKNEGLPLDVRIEQADAAPASRDALYRKAVLAALQDVEAALADWRLSDKESRSRQESAEIRTAAVHDLERELAAGRISQVELLKAMLDENLAQEGALLAQRERCVAFASAQLALARD</sequence>
<dbReference type="InterPro" id="IPR010131">
    <property type="entry name" value="MdtP/NodT-like"/>
</dbReference>
<dbReference type="SUPFAM" id="SSF56954">
    <property type="entry name" value="Outer membrane efflux proteins (OEP)"/>
    <property type="match status" value="1"/>
</dbReference>
<dbReference type="PANTHER" id="PTHR30203">
    <property type="entry name" value="OUTER MEMBRANE CATION EFFLUX PROTEIN"/>
    <property type="match status" value="1"/>
</dbReference>
<dbReference type="PANTHER" id="PTHR30203:SF24">
    <property type="entry name" value="BLR4935 PROTEIN"/>
    <property type="match status" value="1"/>
</dbReference>
<name>A0A1J5QC35_9ZZZZ</name>
<dbReference type="AlphaFoldDB" id="A0A1J5QC35"/>
<organism evidence="1">
    <name type="scientific">mine drainage metagenome</name>
    <dbReference type="NCBI Taxonomy" id="410659"/>
    <lineage>
        <taxon>unclassified sequences</taxon>
        <taxon>metagenomes</taxon>
        <taxon>ecological metagenomes</taxon>
    </lineage>
</organism>
<dbReference type="GO" id="GO:0015562">
    <property type="term" value="F:efflux transmembrane transporter activity"/>
    <property type="evidence" value="ECO:0007669"/>
    <property type="project" value="InterPro"/>
</dbReference>
<proteinExistence type="predicted"/>
<reference evidence="1" key="1">
    <citation type="submission" date="2016-10" db="EMBL/GenBank/DDBJ databases">
        <title>Sequence of Gallionella enrichment culture.</title>
        <authorList>
            <person name="Poehlein A."/>
            <person name="Muehling M."/>
            <person name="Daniel R."/>
        </authorList>
    </citation>
    <scope>NUCLEOTIDE SEQUENCE</scope>
</reference>
<accession>A0A1J5QC35</accession>
<comment type="caution">
    <text evidence="1">The sequence shown here is derived from an EMBL/GenBank/DDBJ whole genome shotgun (WGS) entry which is preliminary data.</text>
</comment>